<keyword evidence="5" id="KW-0496">Mitochondrion</keyword>
<comment type="subcellular location">
    <subcellularLocation>
        <location evidence="1">Mitochondrion</location>
    </subcellularLocation>
</comment>
<gene>
    <name evidence="7" type="ORF">I7I52_04651</name>
</gene>
<evidence type="ECO:0000256" key="1">
    <source>
        <dbReference type="ARBA" id="ARBA00004173"/>
    </source>
</evidence>
<dbReference type="OrthoDB" id="2831558at2759"/>
<evidence type="ECO:0000256" key="2">
    <source>
        <dbReference type="ARBA" id="ARBA00005543"/>
    </source>
</evidence>
<comment type="caution">
    <text evidence="7">The sequence shown here is derived from an EMBL/GenBank/DDBJ whole genome shotgun (WGS) entry which is preliminary data.</text>
</comment>
<dbReference type="SUPFAM" id="SSF56112">
    <property type="entry name" value="Protein kinase-like (PK-like)"/>
    <property type="match status" value="1"/>
</dbReference>
<dbReference type="PANTHER" id="PTHR36091">
    <property type="entry name" value="ALTERED INHERITANCE OF MITOCHONDRIA PROTEIN 9, MITOCHONDRIAL"/>
    <property type="match status" value="1"/>
</dbReference>
<evidence type="ECO:0000256" key="4">
    <source>
        <dbReference type="ARBA" id="ARBA00022946"/>
    </source>
</evidence>
<reference evidence="7 8" key="1">
    <citation type="submission" date="2021-01" db="EMBL/GenBank/DDBJ databases">
        <title>Chromosome-level genome assembly of a human fungal pathogen reveals clustering of transcriptionally co-regulated genes.</title>
        <authorList>
            <person name="Voorhies M."/>
            <person name="Cohen S."/>
            <person name="Shea T.P."/>
            <person name="Petrus S."/>
            <person name="Munoz J.F."/>
            <person name="Poplawski S."/>
            <person name="Goldman W.E."/>
            <person name="Michael T."/>
            <person name="Cuomo C.A."/>
            <person name="Sil A."/>
            <person name="Beyhan S."/>
        </authorList>
    </citation>
    <scope>NUCLEOTIDE SEQUENCE [LARGE SCALE GENOMIC DNA]</scope>
    <source>
        <strain evidence="7 8">G184AR</strain>
    </source>
</reference>
<dbReference type="GO" id="GO:0005739">
    <property type="term" value="C:mitochondrion"/>
    <property type="evidence" value="ECO:0007669"/>
    <property type="project" value="UniProtKB-SubCell"/>
</dbReference>
<dbReference type="GO" id="GO:0016740">
    <property type="term" value="F:transferase activity"/>
    <property type="evidence" value="ECO:0007669"/>
    <property type="project" value="UniProtKB-KW"/>
</dbReference>
<dbReference type="Proteomes" id="UP000670092">
    <property type="component" value="Unassembled WGS sequence"/>
</dbReference>
<protein>
    <recommendedName>
        <fullName evidence="3">Altered inheritance of mitochondria protein 9, mitochondrial</fullName>
    </recommendedName>
    <alternativeName>
        <fullName evidence="6">Found in mitochondrial proteome protein 29</fullName>
    </alternativeName>
</protein>
<dbReference type="InterPro" id="IPR051035">
    <property type="entry name" value="Mito_inheritance_9"/>
</dbReference>
<evidence type="ECO:0000256" key="3">
    <source>
        <dbReference type="ARBA" id="ARBA00016197"/>
    </source>
</evidence>
<name>A0A8H7YKX6_AJECA</name>
<evidence type="ECO:0000313" key="7">
    <source>
        <dbReference type="EMBL" id="KAG5293362.1"/>
    </source>
</evidence>
<comment type="similarity">
    <text evidence="2">Belongs to the AIM9 family.</text>
</comment>
<proteinExistence type="inferred from homology"/>
<dbReference type="InterPro" id="IPR011009">
    <property type="entry name" value="Kinase-like_dom_sf"/>
</dbReference>
<organism evidence="7 8">
    <name type="scientific">Ajellomyces capsulatus</name>
    <name type="common">Darling's disease fungus</name>
    <name type="synonym">Histoplasma capsulatum</name>
    <dbReference type="NCBI Taxonomy" id="5037"/>
    <lineage>
        <taxon>Eukaryota</taxon>
        <taxon>Fungi</taxon>
        <taxon>Dikarya</taxon>
        <taxon>Ascomycota</taxon>
        <taxon>Pezizomycotina</taxon>
        <taxon>Eurotiomycetes</taxon>
        <taxon>Eurotiomycetidae</taxon>
        <taxon>Onygenales</taxon>
        <taxon>Ajellomycetaceae</taxon>
        <taxon>Histoplasma</taxon>
    </lineage>
</organism>
<sequence length="290" mass="32814">MALLSKLPNLQRACQFTRALLSMTPSAFVSTCHQTYYREASTAAMVPTDTDWNAPDDLFSFTRGRFVLDEADQIASRHIRFNMNELARIAAESVGAKVCVAVEKCPDGMYNKSFVLAMDNGQEVIAKVPNPNAGISHLTTASEVATMDFVRNVLGTPTPIVYSWDSRATNSVGAEYIIMEKMPGVQLSQVWDNMKLVDKMNLRLDVARYQSTWLSVTFSRFGGLYYAKDLENAQREKYLYRDNKGDKIWDERFAIGPTTGRDWYDCGRSLLSCDRGPWELTCRLGEELYR</sequence>
<evidence type="ECO:0000313" key="8">
    <source>
        <dbReference type="Proteomes" id="UP000670092"/>
    </source>
</evidence>
<keyword evidence="4" id="KW-0809">Transit peptide</keyword>
<dbReference type="EMBL" id="JAEVHI010000004">
    <property type="protein sequence ID" value="KAG5293362.1"/>
    <property type="molecule type" value="Genomic_DNA"/>
</dbReference>
<keyword evidence="7" id="KW-0808">Transferase</keyword>
<dbReference type="VEuPathDB" id="FungiDB:I7I52_04651"/>
<accession>A0A8H7YKX6</accession>
<dbReference type="PANTHER" id="PTHR36091:SF1">
    <property type="entry name" value="ALTERED INHERITANCE OF MITOCHONDRIA PROTEIN 9, MITOCHONDRIAL"/>
    <property type="match status" value="1"/>
</dbReference>
<evidence type="ECO:0000256" key="6">
    <source>
        <dbReference type="ARBA" id="ARBA00031849"/>
    </source>
</evidence>
<dbReference type="AlphaFoldDB" id="A0A8H7YKX6"/>
<evidence type="ECO:0000256" key="5">
    <source>
        <dbReference type="ARBA" id="ARBA00023128"/>
    </source>
</evidence>